<keyword evidence="2" id="KW-1185">Reference proteome</keyword>
<name>A0ABW8YRC4_9SPHN</name>
<dbReference type="Proteomes" id="UP001629244">
    <property type="component" value="Unassembled WGS sequence"/>
</dbReference>
<reference evidence="1 2" key="1">
    <citation type="submission" date="2024-06" db="EMBL/GenBank/DDBJ databases">
        <authorList>
            <person name="Kaempfer P."/>
            <person name="Viver T."/>
        </authorList>
    </citation>
    <scope>NUCLEOTIDE SEQUENCE [LARGE SCALE GENOMIC DNA]</scope>
    <source>
        <strain evidence="1 2">ST-64</strain>
    </source>
</reference>
<protein>
    <submittedName>
        <fullName evidence="1">Uncharacterized protein</fullName>
    </submittedName>
</protein>
<proteinExistence type="predicted"/>
<dbReference type="EMBL" id="JBELQC010000001">
    <property type="protein sequence ID" value="MFL9841726.1"/>
    <property type="molecule type" value="Genomic_DNA"/>
</dbReference>
<dbReference type="RefSeq" id="WP_408078615.1">
    <property type="nucleotide sequence ID" value="NZ_JBELQC010000001.1"/>
</dbReference>
<organism evidence="1 2">
    <name type="scientific">Sphingomonas plantiphila</name>
    <dbReference type="NCBI Taxonomy" id="3163295"/>
    <lineage>
        <taxon>Bacteria</taxon>
        <taxon>Pseudomonadati</taxon>
        <taxon>Pseudomonadota</taxon>
        <taxon>Alphaproteobacteria</taxon>
        <taxon>Sphingomonadales</taxon>
        <taxon>Sphingomonadaceae</taxon>
        <taxon>Sphingomonas</taxon>
    </lineage>
</organism>
<accession>A0ABW8YRC4</accession>
<evidence type="ECO:0000313" key="1">
    <source>
        <dbReference type="EMBL" id="MFL9841726.1"/>
    </source>
</evidence>
<comment type="caution">
    <text evidence="1">The sequence shown here is derived from an EMBL/GenBank/DDBJ whole genome shotgun (WGS) entry which is preliminary data.</text>
</comment>
<gene>
    <name evidence="1" type="ORF">ABS767_12190</name>
</gene>
<sequence length="247" mass="27990">MAGPEESPERKRPEHYSVLLREPISLEKGQDSFDGWEFAHGARQRFYVDGMQWFARTSGIQRAQDLDRYGPLAAETIEHGMTWHQMPMSGNNWNDCSDIQFRRARNRHPMFFQKAALVILACELALADRIRVGRVNDKTVTALDVYSKMSIIPACWHIDDFDRAALKTLIESDEEALTKLRDAAAQTKKTFVEHMVVGHTVTLKTAKAVKKYLDENHPHLGVGAINARLSNGLGTKNATEFEHIDVT</sequence>
<evidence type="ECO:0000313" key="2">
    <source>
        <dbReference type="Proteomes" id="UP001629244"/>
    </source>
</evidence>